<dbReference type="InterPro" id="IPR036286">
    <property type="entry name" value="LexA/Signal_pep-like_sf"/>
</dbReference>
<dbReference type="Gene3D" id="2.10.109.10">
    <property type="entry name" value="Umud Fragment, subunit A"/>
    <property type="match status" value="1"/>
</dbReference>
<organism evidence="5 6">
    <name type="scientific">Mongoliibacter ruber</name>
    <dbReference type="NCBI Taxonomy" id="1750599"/>
    <lineage>
        <taxon>Bacteria</taxon>
        <taxon>Pseudomonadati</taxon>
        <taxon>Bacteroidota</taxon>
        <taxon>Cytophagia</taxon>
        <taxon>Cytophagales</taxon>
        <taxon>Cyclobacteriaceae</taxon>
        <taxon>Mongoliibacter</taxon>
    </lineage>
</organism>
<keyword evidence="6" id="KW-1185">Reference proteome</keyword>
<dbReference type="CDD" id="cd00093">
    <property type="entry name" value="HTH_XRE"/>
    <property type="match status" value="1"/>
</dbReference>
<dbReference type="AlphaFoldDB" id="A0A2T0WNU0"/>
<dbReference type="SUPFAM" id="SSF47413">
    <property type="entry name" value="lambda repressor-like DNA-binding domains"/>
    <property type="match status" value="1"/>
</dbReference>
<name>A0A2T0WNU0_9BACT</name>
<evidence type="ECO:0000256" key="3">
    <source>
        <dbReference type="ARBA" id="ARBA00023163"/>
    </source>
</evidence>
<dbReference type="InterPro" id="IPR001387">
    <property type="entry name" value="Cro/C1-type_HTH"/>
</dbReference>
<dbReference type="Proteomes" id="UP000238157">
    <property type="component" value="Unassembled WGS sequence"/>
</dbReference>
<dbReference type="CDD" id="cd06462">
    <property type="entry name" value="Peptidase_S24_S26"/>
    <property type="match status" value="1"/>
</dbReference>
<dbReference type="PANTHER" id="PTHR40661">
    <property type="match status" value="1"/>
</dbReference>
<reference evidence="5 6" key="1">
    <citation type="submission" date="2018-03" db="EMBL/GenBank/DDBJ databases">
        <title>Genomic Encyclopedia of Archaeal and Bacterial Type Strains, Phase II (KMG-II): from individual species to whole genera.</title>
        <authorList>
            <person name="Goeker M."/>
        </authorList>
    </citation>
    <scope>NUCLEOTIDE SEQUENCE [LARGE SCALE GENOMIC DNA]</scope>
    <source>
        <strain evidence="5 6">DSM 27929</strain>
    </source>
</reference>
<protein>
    <submittedName>
        <fullName evidence="5">Transcriptional regulator with XRE-family HTH domain</fullName>
    </submittedName>
</protein>
<proteinExistence type="predicted"/>
<comment type="caution">
    <text evidence="5">The sequence shown here is derived from an EMBL/GenBank/DDBJ whole genome shotgun (WGS) entry which is preliminary data.</text>
</comment>
<sequence length="259" mass="29096">MLLAKNLRYLRSEVGMTQSELAEKLGVQRSMISAYEDGRSEPKLSALEVITGTFGISLDELLHHNIQEKGRKVNQQKQIKILTIAVDDSDKENITMVPQKASAGYLNGFADPEYMESLPQFHLPNLSKNNTYRAFELSGDSMLPLVAGTIVIGAYIEQLSHIQSGKTYVLVTSSEGVVYKRVFNYLEENGKLFMVSDNEHYKPYEVKGEDVLEIWEARAFISTDFPNPKDKSQPVSLDDISNMILDLKAEITRIGEKQG</sequence>
<dbReference type="PROSITE" id="PS50943">
    <property type="entry name" value="HTH_CROC1"/>
    <property type="match status" value="1"/>
</dbReference>
<dbReference type="Pfam" id="PF00717">
    <property type="entry name" value="Peptidase_S24"/>
    <property type="match status" value="1"/>
</dbReference>
<dbReference type="SUPFAM" id="SSF51306">
    <property type="entry name" value="LexA/Signal peptidase"/>
    <property type="match status" value="1"/>
</dbReference>
<evidence type="ECO:0000259" key="4">
    <source>
        <dbReference type="PROSITE" id="PS50943"/>
    </source>
</evidence>
<evidence type="ECO:0000313" key="5">
    <source>
        <dbReference type="EMBL" id="PRY88350.1"/>
    </source>
</evidence>
<dbReference type="OrthoDB" id="3831186at2"/>
<dbReference type="InterPro" id="IPR010982">
    <property type="entry name" value="Lambda_DNA-bd_dom_sf"/>
</dbReference>
<dbReference type="PANTHER" id="PTHR40661:SF3">
    <property type="entry name" value="FELS-1 PROPHAGE TRANSCRIPTIONAL REGULATOR"/>
    <property type="match status" value="1"/>
</dbReference>
<accession>A0A2T0WNU0</accession>
<feature type="domain" description="HTH cro/C1-type" evidence="4">
    <location>
        <begin position="7"/>
        <end position="61"/>
    </location>
</feature>
<gene>
    <name evidence="5" type="ORF">CLW00_1041</name>
</gene>
<dbReference type="Gene3D" id="1.10.260.40">
    <property type="entry name" value="lambda repressor-like DNA-binding domains"/>
    <property type="match status" value="1"/>
</dbReference>
<dbReference type="GO" id="GO:0003677">
    <property type="term" value="F:DNA binding"/>
    <property type="evidence" value="ECO:0007669"/>
    <property type="project" value="UniProtKB-KW"/>
</dbReference>
<dbReference type="RefSeq" id="WP_106133089.1">
    <property type="nucleotide sequence ID" value="NZ_PVTR01000004.1"/>
</dbReference>
<keyword evidence="2" id="KW-0238">DNA-binding</keyword>
<evidence type="ECO:0000313" key="6">
    <source>
        <dbReference type="Proteomes" id="UP000238157"/>
    </source>
</evidence>
<dbReference type="EMBL" id="PVTR01000004">
    <property type="protein sequence ID" value="PRY88350.1"/>
    <property type="molecule type" value="Genomic_DNA"/>
</dbReference>
<evidence type="ECO:0000256" key="1">
    <source>
        <dbReference type="ARBA" id="ARBA00023015"/>
    </source>
</evidence>
<dbReference type="InterPro" id="IPR015927">
    <property type="entry name" value="Peptidase_S24_S26A/B/C"/>
</dbReference>
<dbReference type="Pfam" id="PF01381">
    <property type="entry name" value="HTH_3"/>
    <property type="match status" value="1"/>
</dbReference>
<keyword evidence="3" id="KW-0804">Transcription</keyword>
<keyword evidence="1" id="KW-0805">Transcription regulation</keyword>
<dbReference type="SMART" id="SM00530">
    <property type="entry name" value="HTH_XRE"/>
    <property type="match status" value="1"/>
</dbReference>
<evidence type="ECO:0000256" key="2">
    <source>
        <dbReference type="ARBA" id="ARBA00023125"/>
    </source>
</evidence>